<evidence type="ECO:0000313" key="3">
    <source>
        <dbReference type="Proteomes" id="UP001652442"/>
    </source>
</evidence>
<dbReference type="NCBIfam" id="TIGR04088">
    <property type="entry name" value="cognate_SipW"/>
    <property type="match status" value="1"/>
</dbReference>
<comment type="caution">
    <text evidence="2">The sequence shown here is derived from an EMBL/GenBank/DDBJ whole genome shotgun (WGS) entry which is preliminary data.</text>
</comment>
<keyword evidence="3" id="KW-1185">Reference proteome</keyword>
<gene>
    <name evidence="2" type="ORF">OCV88_01550</name>
</gene>
<proteinExistence type="predicted"/>
<sequence>MAFRKALKKNKKSLRFLAVLFCAVSAAGLAGGTMAYLTDHKETVNTFTVGKVSIEGEEPGWDPDGNDDPGGIAEDIVPTQSWRKDPQIRNVGKNDAYVYMEVSVPMADVIYTDASGKRANDGKLSHIELFEFDGEEKVVQTLTDGIGISEQNDSWTLLYKKEINNCMVYTFCFNKILKPEETSEPLFHKITFANVVEGQLDEEKLDVKVGYYAIQTLNTGGDSESVTEQAKNAYDKYIIQNLGQEGTVVNTNGKEEK</sequence>
<keyword evidence="1" id="KW-0732">Signal</keyword>
<dbReference type="InterPro" id="IPR023833">
    <property type="entry name" value="Signal_pept_SipW-depend-type"/>
</dbReference>
<feature type="signal peptide" evidence="1">
    <location>
        <begin position="1"/>
        <end position="35"/>
    </location>
</feature>
<evidence type="ECO:0000256" key="1">
    <source>
        <dbReference type="SAM" id="SignalP"/>
    </source>
</evidence>
<dbReference type="EMBL" id="JAOQJQ010000001">
    <property type="protein sequence ID" value="MCU6761019.1"/>
    <property type="molecule type" value="Genomic_DNA"/>
</dbReference>
<reference evidence="2 3" key="1">
    <citation type="journal article" date="2021" name="ISME Commun">
        <title>Automated analysis of genomic sequences facilitates high-throughput and comprehensive description of bacteria.</title>
        <authorList>
            <person name="Hitch T.C.A."/>
        </authorList>
    </citation>
    <scope>NUCLEOTIDE SEQUENCE [LARGE SCALE GENOMIC DNA]</scope>
    <source>
        <strain evidence="2 3">Sanger_109</strain>
    </source>
</reference>
<protein>
    <submittedName>
        <fullName evidence="2">SipW-dependent-type signal peptide-containing protein</fullName>
    </submittedName>
</protein>
<dbReference type="RefSeq" id="WP_158423891.1">
    <property type="nucleotide sequence ID" value="NZ_JAOQJQ010000001.1"/>
</dbReference>
<dbReference type="Proteomes" id="UP001652442">
    <property type="component" value="Unassembled WGS sequence"/>
</dbReference>
<evidence type="ECO:0000313" key="2">
    <source>
        <dbReference type="EMBL" id="MCU6761019.1"/>
    </source>
</evidence>
<accession>A0ABT2TFR0</accession>
<organism evidence="2 3">
    <name type="scientific">Brotonthovivens ammoniilytica</name>
    <dbReference type="NCBI Taxonomy" id="2981725"/>
    <lineage>
        <taxon>Bacteria</taxon>
        <taxon>Bacillati</taxon>
        <taxon>Bacillota</taxon>
        <taxon>Clostridia</taxon>
        <taxon>Lachnospirales</taxon>
        <taxon>Lachnospiraceae</taxon>
        <taxon>Brotonthovivens</taxon>
    </lineage>
</organism>
<name>A0ABT2TFR0_9FIRM</name>
<feature type="chain" id="PRO_5045760037" evidence="1">
    <location>
        <begin position="36"/>
        <end position="257"/>
    </location>
</feature>